<keyword evidence="2" id="KW-1185">Reference proteome</keyword>
<organism evidence="1 2">
    <name type="scientific">Flaviaesturariibacter amylovorans</name>
    <dbReference type="NCBI Taxonomy" id="1084520"/>
    <lineage>
        <taxon>Bacteria</taxon>
        <taxon>Pseudomonadati</taxon>
        <taxon>Bacteroidota</taxon>
        <taxon>Chitinophagia</taxon>
        <taxon>Chitinophagales</taxon>
        <taxon>Chitinophagaceae</taxon>
        <taxon>Flaviaestuariibacter</taxon>
    </lineage>
</organism>
<name>A0ABP8G4K0_9BACT</name>
<reference evidence="2" key="1">
    <citation type="journal article" date="2019" name="Int. J. Syst. Evol. Microbiol.">
        <title>The Global Catalogue of Microorganisms (GCM) 10K type strain sequencing project: providing services to taxonomists for standard genome sequencing and annotation.</title>
        <authorList>
            <consortium name="The Broad Institute Genomics Platform"/>
            <consortium name="The Broad Institute Genome Sequencing Center for Infectious Disease"/>
            <person name="Wu L."/>
            <person name="Ma J."/>
        </authorList>
    </citation>
    <scope>NUCLEOTIDE SEQUENCE [LARGE SCALE GENOMIC DNA]</scope>
    <source>
        <strain evidence="2">JCM 17919</strain>
    </source>
</reference>
<protein>
    <submittedName>
        <fullName evidence="1">Uncharacterized protein</fullName>
    </submittedName>
</protein>
<dbReference type="Proteomes" id="UP001501725">
    <property type="component" value="Unassembled WGS sequence"/>
</dbReference>
<comment type="caution">
    <text evidence="1">The sequence shown here is derived from an EMBL/GenBank/DDBJ whole genome shotgun (WGS) entry which is preliminary data.</text>
</comment>
<evidence type="ECO:0000313" key="2">
    <source>
        <dbReference type="Proteomes" id="UP001501725"/>
    </source>
</evidence>
<sequence>MANSAQGQRLTEQGLYRILKETFPAQNDFHNTDYCEELQELSDFGITSPEQLKGILDRHSPAVLEYDSDPLGDFHEQHYKSEYGEAFVNERVKGGFWFAYPALLRIALELEFGDRYREYANRRDGV</sequence>
<dbReference type="EMBL" id="BAABGY010000001">
    <property type="protein sequence ID" value="GAA4316871.1"/>
    <property type="molecule type" value="Genomic_DNA"/>
</dbReference>
<proteinExistence type="predicted"/>
<gene>
    <name evidence="1" type="ORF">GCM10023184_00280</name>
</gene>
<dbReference type="RefSeq" id="WP_345252545.1">
    <property type="nucleotide sequence ID" value="NZ_BAABGY010000001.1"/>
</dbReference>
<evidence type="ECO:0000313" key="1">
    <source>
        <dbReference type="EMBL" id="GAA4316871.1"/>
    </source>
</evidence>
<accession>A0ABP8G4K0</accession>